<feature type="transmembrane region" description="Helical" evidence="1">
    <location>
        <begin position="471"/>
        <end position="490"/>
    </location>
</feature>
<accession>A0A6G1JMC4</accession>
<evidence type="ECO:0000256" key="1">
    <source>
        <dbReference type="SAM" id="Phobius"/>
    </source>
</evidence>
<keyword evidence="3" id="KW-1185">Reference proteome</keyword>
<protein>
    <recommendedName>
        <fullName evidence="4">Cora-domain-containing protein</fullName>
    </recommendedName>
</protein>
<dbReference type="Gene3D" id="1.20.58.340">
    <property type="entry name" value="Magnesium transport protein CorA, transmembrane region"/>
    <property type="match status" value="1"/>
</dbReference>
<dbReference type="Proteomes" id="UP000799291">
    <property type="component" value="Unassembled WGS sequence"/>
</dbReference>
<evidence type="ECO:0008006" key="4">
    <source>
        <dbReference type="Google" id="ProtNLM"/>
    </source>
</evidence>
<reference evidence="2" key="1">
    <citation type="journal article" date="2020" name="Stud. Mycol.">
        <title>101 Dothideomycetes genomes: a test case for predicting lifestyles and emergence of pathogens.</title>
        <authorList>
            <person name="Haridas S."/>
            <person name="Albert R."/>
            <person name="Binder M."/>
            <person name="Bloem J."/>
            <person name="Labutti K."/>
            <person name="Salamov A."/>
            <person name="Andreopoulos B."/>
            <person name="Baker S."/>
            <person name="Barry K."/>
            <person name="Bills G."/>
            <person name="Bluhm B."/>
            <person name="Cannon C."/>
            <person name="Castanera R."/>
            <person name="Culley D."/>
            <person name="Daum C."/>
            <person name="Ezra D."/>
            <person name="Gonzalez J."/>
            <person name="Henrissat B."/>
            <person name="Kuo A."/>
            <person name="Liang C."/>
            <person name="Lipzen A."/>
            <person name="Lutzoni F."/>
            <person name="Magnuson J."/>
            <person name="Mondo S."/>
            <person name="Nolan M."/>
            <person name="Ohm R."/>
            <person name="Pangilinan J."/>
            <person name="Park H.-J."/>
            <person name="Ramirez L."/>
            <person name="Alfaro M."/>
            <person name="Sun H."/>
            <person name="Tritt A."/>
            <person name="Yoshinaga Y."/>
            <person name="Zwiers L.-H."/>
            <person name="Turgeon B."/>
            <person name="Goodwin S."/>
            <person name="Spatafora J."/>
            <person name="Crous P."/>
            <person name="Grigoriev I."/>
        </authorList>
    </citation>
    <scope>NUCLEOTIDE SEQUENCE</scope>
    <source>
        <strain evidence="2">CBS 122367</strain>
    </source>
</reference>
<gene>
    <name evidence="2" type="ORF">K458DRAFT_455660</name>
</gene>
<dbReference type="GO" id="GO:0046873">
    <property type="term" value="F:metal ion transmembrane transporter activity"/>
    <property type="evidence" value="ECO:0007669"/>
    <property type="project" value="InterPro"/>
</dbReference>
<keyword evidence="1" id="KW-0472">Membrane</keyword>
<keyword evidence="1" id="KW-1133">Transmembrane helix</keyword>
<dbReference type="AlphaFoldDB" id="A0A6G1JMC4"/>
<dbReference type="EMBL" id="MU005570">
    <property type="protein sequence ID" value="KAF2691303.1"/>
    <property type="molecule type" value="Genomic_DNA"/>
</dbReference>
<dbReference type="Pfam" id="PF01544">
    <property type="entry name" value="CorA"/>
    <property type="match status" value="1"/>
</dbReference>
<dbReference type="GO" id="GO:0016020">
    <property type="term" value="C:membrane"/>
    <property type="evidence" value="ECO:0007669"/>
    <property type="project" value="InterPro"/>
</dbReference>
<proteinExistence type="predicted"/>
<dbReference type="InterPro" id="IPR002523">
    <property type="entry name" value="MgTranspt_CorA/ZnTranspt_ZntB"/>
</dbReference>
<keyword evidence="1" id="KW-0812">Transmembrane</keyword>
<sequence>MAPMSAYHQYVERLRNRKPSLSDLCHFLSYPPSEQQPCRVVSLDFFENAQAPKRTQLDYDGLYLTLNGGKSDRPLGRELDLESGIEAKAWIESRSLQECFQGRLLIVEDIDKRTMEYLGWRLDIDPLFFAGHLHIPWTGSEAQAPEQCILPSQTKRQSFTNIHHHRTVLFDDKAPPPAKKLLRQANISRKVVISPLPQNQYVGIVQHCTSVLLSRQKTHWIGIILVDRQLDGQFMYSERKDSPLRPTKLRFRMFLGGYEDFLDSFPSTQQDLKDFACPDRLDLQSDILLYWTKEIPESFDPSGPSLPSLAYYPLKMIAAEWIKYIGIMYRAVKQFEYSTSVTNIRDEIDKLNADMRALQRWRRRSMASEEKITAVIRMLEARGTGLPFSGDLASLIEDYQHILATVQKFGRHLETMLPVVTSLVQIVDSRRSIEETANISRLTVMALIFVPMAYVSSVFSMSERLGPGGPLFWLYFVVAIPITIVVILVAKPPLNMFRMAVRRLRG</sequence>
<evidence type="ECO:0000313" key="3">
    <source>
        <dbReference type="Proteomes" id="UP000799291"/>
    </source>
</evidence>
<organism evidence="2 3">
    <name type="scientific">Lentithecium fluviatile CBS 122367</name>
    <dbReference type="NCBI Taxonomy" id="1168545"/>
    <lineage>
        <taxon>Eukaryota</taxon>
        <taxon>Fungi</taxon>
        <taxon>Dikarya</taxon>
        <taxon>Ascomycota</taxon>
        <taxon>Pezizomycotina</taxon>
        <taxon>Dothideomycetes</taxon>
        <taxon>Pleosporomycetidae</taxon>
        <taxon>Pleosporales</taxon>
        <taxon>Massarineae</taxon>
        <taxon>Lentitheciaceae</taxon>
        <taxon>Lentithecium</taxon>
    </lineage>
</organism>
<feature type="transmembrane region" description="Helical" evidence="1">
    <location>
        <begin position="439"/>
        <end position="459"/>
    </location>
</feature>
<dbReference type="OrthoDB" id="3231000at2759"/>
<evidence type="ECO:0000313" key="2">
    <source>
        <dbReference type="EMBL" id="KAF2691303.1"/>
    </source>
</evidence>
<name>A0A6G1JMC4_9PLEO</name>